<proteinExistence type="predicted"/>
<organism evidence="1 2">
    <name type="scientific">Castor canadensis</name>
    <name type="common">American beaver</name>
    <dbReference type="NCBI Taxonomy" id="51338"/>
    <lineage>
        <taxon>Eukaryota</taxon>
        <taxon>Metazoa</taxon>
        <taxon>Chordata</taxon>
        <taxon>Craniata</taxon>
        <taxon>Vertebrata</taxon>
        <taxon>Euteleostomi</taxon>
        <taxon>Mammalia</taxon>
        <taxon>Eutheria</taxon>
        <taxon>Euarchontoglires</taxon>
        <taxon>Glires</taxon>
        <taxon>Rodentia</taxon>
        <taxon>Castorimorpha</taxon>
        <taxon>Castoridae</taxon>
        <taxon>Castor</taxon>
    </lineage>
</organism>
<evidence type="ECO:0000313" key="1">
    <source>
        <dbReference type="Proteomes" id="UP001732720"/>
    </source>
</evidence>
<dbReference type="Proteomes" id="UP001732720">
    <property type="component" value="Chromosome 6"/>
</dbReference>
<name>A0AC58MX17_CASCN</name>
<reference evidence="2" key="1">
    <citation type="submission" date="2025-08" db="UniProtKB">
        <authorList>
            <consortium name="RefSeq"/>
        </authorList>
    </citation>
    <scope>IDENTIFICATION</scope>
</reference>
<evidence type="ECO:0000313" key="2">
    <source>
        <dbReference type="RefSeq" id="XP_073933942.1"/>
    </source>
</evidence>
<gene>
    <name evidence="2" type="primary">LOC141424277</name>
</gene>
<accession>A0AC58MX17</accession>
<dbReference type="RefSeq" id="XP_073933942.1">
    <property type="nucleotide sequence ID" value="XM_074077841.1"/>
</dbReference>
<keyword evidence="1" id="KW-1185">Reference proteome</keyword>
<sequence>MYLHSRWQLVLQRHQKREGTLVSAALRSNSLSTGPESTPPELLVLPSHGSCVSGEAGSDDLAGLRGGAWRPPAFPACPAPARRRFGHVPGHVAPALAIFAASSQGSPPPPPPEPLSLGAAARLLPVAAAMNIFRLTGLLSHLAAIVILLLKIWKTRSCAGERPGEAQEAGARGAGAPEGAGRGGPRPSLEGGWDRGGHHGRRWAMGPV</sequence>
<protein>
    <submittedName>
        <fullName evidence="2">Uncharacterized protein</fullName>
    </submittedName>
</protein>